<keyword evidence="1" id="KW-0378">Hydrolase</keyword>
<evidence type="ECO:0000256" key="2">
    <source>
        <dbReference type="PROSITE-ProRule" id="PRU00325"/>
    </source>
</evidence>
<dbReference type="InterPro" id="IPR007527">
    <property type="entry name" value="Znf_SWIM"/>
</dbReference>
<reference evidence="6 7" key="1">
    <citation type="submission" date="2017-05" db="EMBL/GenBank/DDBJ databases">
        <title>Vagococcus spp. assemblies.</title>
        <authorList>
            <person name="Gulvik C.A."/>
        </authorList>
    </citation>
    <scope>NUCLEOTIDE SEQUENCE [LARGE SCALE GENOMIC DNA]</scope>
    <source>
        <strain evidence="6 7">NCFB 2777</strain>
    </source>
</reference>
<dbReference type="SMART" id="SM00487">
    <property type="entry name" value="DEXDc"/>
    <property type="match status" value="1"/>
</dbReference>
<dbReference type="OrthoDB" id="9760715at2"/>
<name>A0A429ZQV5_9ENTE</name>
<dbReference type="Pfam" id="PF04434">
    <property type="entry name" value="SWIM"/>
    <property type="match status" value="1"/>
</dbReference>
<proteinExistence type="predicted"/>
<protein>
    <submittedName>
        <fullName evidence="6">Snf2 family helicase</fullName>
    </submittedName>
</protein>
<dbReference type="CDD" id="cd18793">
    <property type="entry name" value="SF2_C_SNF"/>
    <property type="match status" value="1"/>
</dbReference>
<dbReference type="FunFam" id="3.40.50.300:FF:000533">
    <property type="entry name" value="Helicase, Snf2 family"/>
    <property type="match status" value="1"/>
</dbReference>
<feature type="domain" description="SWIM-type" evidence="3">
    <location>
        <begin position="44"/>
        <end position="80"/>
    </location>
</feature>
<accession>A0A429ZQV5</accession>
<feature type="domain" description="Helicase ATP-binding" evidence="4">
    <location>
        <begin position="626"/>
        <end position="787"/>
    </location>
</feature>
<evidence type="ECO:0000313" key="7">
    <source>
        <dbReference type="Proteomes" id="UP000287239"/>
    </source>
</evidence>
<dbReference type="EMBL" id="NGJU01000008">
    <property type="protein sequence ID" value="RST96029.1"/>
    <property type="molecule type" value="Genomic_DNA"/>
</dbReference>
<keyword evidence="7" id="KW-1185">Reference proteome</keyword>
<evidence type="ECO:0000259" key="4">
    <source>
        <dbReference type="PROSITE" id="PS51192"/>
    </source>
</evidence>
<sequence length="1067" mass="122287">MKWTIPERIIQKGRKYADEKRVTAITQDLSQEVWHAEVIGSEVYRVELDGTPREKDVCTCLYWQDKGYCKHTVAVELALRDKGLNRVLKQNKNLKATYKAPSLSKIFTDSFAKLQDKETNQTLQEVTPLTVEFVVESVEISKYHPEKSVFGLGFKIGFEGGRTYVAKNAHEFLEKFSKQESFRVGDKYQYNLLARNFSETDLNLLNQALKIHESNQMVTNSGIQSKGMLKTRYVLLPLKQVKDFLVLLHRNDKLQLVINEKTLTTLYFSEEKLPLNFEVIPQGEGFVLKIKDQVDMYWETYRWLNRGATFYELSSQQQDIYQTLMQLIKRAEKPEIYYDSEDVADLFSYVLPTLELIGEVVVDSSLQTEMIQVPLKTHFYLAHKKDKLILRVDYCYGEEVFSSDPAFSTATDKTALVVRNQVQENRIDKILTYYGYTQRARGYSQGLPEKAELYRLFSEVIPYFRKIATVEIEASLSGLYLDAVQYQPKIEVLEEGSWLDIRFDVSNIAESDVNNVLISLMNQEKFYQLDSGEVLALDSEAFQQTSEALAKLRGQLNFQDGKFLIPKYRGLQVEEALETVSTTTFSEDFTKMVGNLTKPETLDFPVPKSLNAELREYQTAGYRWLKMLSQYHFGGILADEMGLGKTIQGITYLLSEKEANVSQPSLIVAPASLIYNWQMECEKFAPDLKTVVVTGNKNERELLIQGGDEVDLLITSYASLRQDIEWYQKLSIHCLILDEAQMIKNSATKTFQAIKELKTVHRFALSGTPIENNLEELWSLFYMLMPGFFPSKAKFKNMPTEEIAKMIQPFILRREKKTVLKDLPDKIESNLYSSLTEEQKTVYVAHLRQMQESVAGMTSEGFKKNRISVLAGLTRLRQICCDPRLFIDDFQGDSGKLEQVKELVVAAKENGRRILIFSQFTSMLSIIESEFAELGIDTFYLRGSTKPKERLNMVEAYNGGEKDVFLISLKAGGTGLNLTGADTVILYDLWWNPAVEEQAAGRAHRMGQKKVVEVWRLIAEGTIEEKMNALQQEKKDLFDKVLNAEEEQQLAKLTEADIREILSIGMD</sequence>
<dbReference type="Gene3D" id="3.40.50.10810">
    <property type="entry name" value="Tandem AAA-ATPase domain"/>
    <property type="match status" value="1"/>
</dbReference>
<evidence type="ECO:0000313" key="6">
    <source>
        <dbReference type="EMBL" id="RST96029.1"/>
    </source>
</evidence>
<evidence type="ECO:0000259" key="5">
    <source>
        <dbReference type="PROSITE" id="PS51194"/>
    </source>
</evidence>
<evidence type="ECO:0000259" key="3">
    <source>
        <dbReference type="PROSITE" id="PS50966"/>
    </source>
</evidence>
<dbReference type="SMART" id="SM00490">
    <property type="entry name" value="HELICc"/>
    <property type="match status" value="1"/>
</dbReference>
<organism evidence="6 7">
    <name type="scientific">Vagococcus salmoninarum</name>
    <dbReference type="NCBI Taxonomy" id="2739"/>
    <lineage>
        <taxon>Bacteria</taxon>
        <taxon>Bacillati</taxon>
        <taxon>Bacillota</taxon>
        <taxon>Bacilli</taxon>
        <taxon>Lactobacillales</taxon>
        <taxon>Enterococcaceae</taxon>
        <taxon>Vagococcus</taxon>
    </lineage>
</organism>
<dbReference type="InterPro" id="IPR000330">
    <property type="entry name" value="SNF2_N"/>
</dbReference>
<dbReference type="PANTHER" id="PTHR10799">
    <property type="entry name" value="SNF2/RAD54 HELICASE FAMILY"/>
    <property type="match status" value="1"/>
</dbReference>
<evidence type="ECO:0000256" key="1">
    <source>
        <dbReference type="ARBA" id="ARBA00022801"/>
    </source>
</evidence>
<dbReference type="InterPro" id="IPR049730">
    <property type="entry name" value="SNF2/RAD54-like_C"/>
</dbReference>
<keyword evidence="2" id="KW-0863">Zinc-finger</keyword>
<dbReference type="InterPro" id="IPR001650">
    <property type="entry name" value="Helicase_C-like"/>
</dbReference>
<keyword evidence="2" id="KW-0862">Zinc</keyword>
<dbReference type="GO" id="GO:0016787">
    <property type="term" value="F:hydrolase activity"/>
    <property type="evidence" value="ECO:0007669"/>
    <property type="project" value="UniProtKB-KW"/>
</dbReference>
<keyword evidence="2" id="KW-0479">Metal-binding</keyword>
<keyword evidence="6" id="KW-0067">ATP-binding</keyword>
<dbReference type="GO" id="GO:0005524">
    <property type="term" value="F:ATP binding"/>
    <property type="evidence" value="ECO:0007669"/>
    <property type="project" value="InterPro"/>
</dbReference>
<keyword evidence="6" id="KW-0547">Nucleotide-binding</keyword>
<dbReference type="InterPro" id="IPR027417">
    <property type="entry name" value="P-loop_NTPase"/>
</dbReference>
<dbReference type="AlphaFoldDB" id="A0A429ZQV5"/>
<dbReference type="PROSITE" id="PS51192">
    <property type="entry name" value="HELICASE_ATP_BIND_1"/>
    <property type="match status" value="1"/>
</dbReference>
<dbReference type="InterPro" id="IPR013663">
    <property type="entry name" value="Helicase_SWF/SNF/SWI_bac"/>
</dbReference>
<dbReference type="GO" id="GO:0004386">
    <property type="term" value="F:helicase activity"/>
    <property type="evidence" value="ECO:0007669"/>
    <property type="project" value="UniProtKB-KW"/>
</dbReference>
<dbReference type="CDD" id="cd18012">
    <property type="entry name" value="DEXQc_arch_SWI2_SNF2"/>
    <property type="match status" value="1"/>
</dbReference>
<dbReference type="InterPro" id="IPR038718">
    <property type="entry name" value="SNF2-like_sf"/>
</dbReference>
<dbReference type="InterPro" id="IPR014001">
    <property type="entry name" value="Helicase_ATP-bd"/>
</dbReference>
<dbReference type="Pfam" id="PF08455">
    <property type="entry name" value="SNF2_assoc"/>
    <property type="match status" value="1"/>
</dbReference>
<keyword evidence="6" id="KW-0347">Helicase</keyword>
<dbReference type="GO" id="GO:0008270">
    <property type="term" value="F:zinc ion binding"/>
    <property type="evidence" value="ECO:0007669"/>
    <property type="project" value="UniProtKB-KW"/>
</dbReference>
<comment type="caution">
    <text evidence="6">The sequence shown here is derived from an EMBL/GenBank/DDBJ whole genome shotgun (WGS) entry which is preliminary data.</text>
</comment>
<dbReference type="Gene3D" id="3.40.50.300">
    <property type="entry name" value="P-loop containing nucleotide triphosphate hydrolases"/>
    <property type="match status" value="1"/>
</dbReference>
<dbReference type="RefSeq" id="WP_126779263.1">
    <property type="nucleotide sequence ID" value="NZ_CAUQJP010000007.1"/>
</dbReference>
<dbReference type="SUPFAM" id="SSF52540">
    <property type="entry name" value="P-loop containing nucleoside triphosphate hydrolases"/>
    <property type="match status" value="2"/>
</dbReference>
<dbReference type="Proteomes" id="UP000287239">
    <property type="component" value="Unassembled WGS sequence"/>
</dbReference>
<feature type="domain" description="Helicase C-terminal" evidence="5">
    <location>
        <begin position="899"/>
        <end position="1054"/>
    </location>
</feature>
<dbReference type="GeneID" id="98567996"/>
<dbReference type="Pfam" id="PF00176">
    <property type="entry name" value="SNF2-rel_dom"/>
    <property type="match status" value="1"/>
</dbReference>
<dbReference type="PROSITE" id="PS51194">
    <property type="entry name" value="HELICASE_CTER"/>
    <property type="match status" value="1"/>
</dbReference>
<dbReference type="PROSITE" id="PS50966">
    <property type="entry name" value="ZF_SWIM"/>
    <property type="match status" value="1"/>
</dbReference>
<gene>
    <name evidence="6" type="ORF">CBF35_06415</name>
</gene>
<dbReference type="Pfam" id="PF00271">
    <property type="entry name" value="Helicase_C"/>
    <property type="match status" value="1"/>
</dbReference>